<evidence type="ECO:0000259" key="1">
    <source>
        <dbReference type="Pfam" id="PF26355"/>
    </source>
</evidence>
<dbReference type="InterPro" id="IPR058651">
    <property type="entry name" value="HTH_VMAP-M9"/>
</dbReference>
<dbReference type="HOGENOM" id="CLU_021307_2_1_3"/>
<dbReference type="SUPFAM" id="SSF52540">
    <property type="entry name" value="P-loop containing nucleoside triphosphate hydrolases"/>
    <property type="match status" value="1"/>
</dbReference>
<protein>
    <recommendedName>
        <fullName evidence="1">vWA-MoxR associated protein N-terminal HTH domain-containing protein</fullName>
    </recommendedName>
</protein>
<dbReference type="PANTHER" id="PTHR34301:SF8">
    <property type="entry name" value="ATPASE DOMAIN-CONTAINING PROTEIN"/>
    <property type="match status" value="1"/>
</dbReference>
<organism evidence="2 3">
    <name type="scientific">Coleofasciculus chthonoplastes PCC 7420</name>
    <dbReference type="NCBI Taxonomy" id="118168"/>
    <lineage>
        <taxon>Bacteria</taxon>
        <taxon>Bacillati</taxon>
        <taxon>Cyanobacteriota</taxon>
        <taxon>Cyanophyceae</taxon>
        <taxon>Coleofasciculales</taxon>
        <taxon>Coleofasciculaceae</taxon>
        <taxon>Coleofasciculus</taxon>
    </lineage>
</organism>
<dbReference type="eggNOG" id="COG1672">
    <property type="taxonomic scope" value="Bacteria"/>
</dbReference>
<sequence>MIKQGHRPIDQILECIDTFLVAKTGHSLSYIQKAILWASWQDEPKTYDQIAQENGYSANYIKQGVAPKLWHLLSNACGEKVNKTNFRSVLERRLFSDKGLTTANFLKPRQFVALEVPEGQVPLNSIYYIERSPIESDGCQQIRQPATILRLQGSQQMGKTSLMARILADAQKQNYRTVRLSLNQAESSVFSAIATFLRWLCVNVTRQLKLEPKLDEYWDEAMGSLVSCTLYFQEYLLAQSDRPLVIAIDEVNQVFEYPAIAGDFLALLHSWQEDTKDIPIFSNLRLVLVHSSEGYCWFHTYQSLLTLGLGIQLSPFTREQVYELAKRYGLYLSSQELDQLMRLVGGFPYLVRLMFYEMVKHQVSLKSIVETVATDTGIYGNHLHRHLWRLRQYPDLAVAYQQVLKANDAVELDPIQMVKLHSFGLVRWVRDRVVVSCQLYEAYFRDRMVN</sequence>
<evidence type="ECO:0000313" key="3">
    <source>
        <dbReference type="Proteomes" id="UP000003835"/>
    </source>
</evidence>
<keyword evidence="3" id="KW-1185">Reference proteome</keyword>
<dbReference type="PANTHER" id="PTHR34301">
    <property type="entry name" value="DNA-BINDING PROTEIN-RELATED"/>
    <property type="match status" value="1"/>
</dbReference>
<dbReference type="Pfam" id="PF26355">
    <property type="entry name" value="HTH_VMAP-M9"/>
    <property type="match status" value="1"/>
</dbReference>
<reference evidence="2 3" key="1">
    <citation type="submission" date="2008-07" db="EMBL/GenBank/DDBJ databases">
        <authorList>
            <person name="Tandeau de Marsac N."/>
            <person name="Ferriera S."/>
            <person name="Johnson J."/>
            <person name="Kravitz S."/>
            <person name="Beeson K."/>
            <person name="Sutton G."/>
            <person name="Rogers Y.-H."/>
            <person name="Friedman R."/>
            <person name="Frazier M."/>
            <person name="Venter J.C."/>
        </authorList>
    </citation>
    <scope>NUCLEOTIDE SEQUENCE [LARGE SCALE GENOMIC DNA]</scope>
    <source>
        <strain evidence="2 3">PCC 7420</strain>
    </source>
</reference>
<dbReference type="OrthoDB" id="502668at2"/>
<dbReference type="Proteomes" id="UP000003835">
    <property type="component" value="Unassembled WGS sequence"/>
</dbReference>
<dbReference type="RefSeq" id="WP_006100230.1">
    <property type="nucleotide sequence ID" value="NZ_DS989846.1"/>
</dbReference>
<feature type="domain" description="vWA-MoxR associated protein N-terminal HTH" evidence="1">
    <location>
        <begin position="9"/>
        <end position="93"/>
    </location>
</feature>
<gene>
    <name evidence="2" type="ORF">MC7420_4758</name>
</gene>
<dbReference type="Pfam" id="PF14516">
    <property type="entry name" value="AAA_35"/>
    <property type="match status" value="1"/>
</dbReference>
<evidence type="ECO:0000313" key="2">
    <source>
        <dbReference type="EMBL" id="EDX76502.1"/>
    </source>
</evidence>
<accession>B4VN42</accession>
<proteinExistence type="predicted"/>
<dbReference type="InterPro" id="IPR027417">
    <property type="entry name" value="P-loop_NTPase"/>
</dbReference>
<dbReference type="STRING" id="118168.MC7420_4758"/>
<name>B4VN42_9CYAN</name>
<dbReference type="Gene3D" id="3.40.50.300">
    <property type="entry name" value="P-loop containing nucleotide triphosphate hydrolases"/>
    <property type="match status" value="1"/>
</dbReference>
<dbReference type="AlphaFoldDB" id="B4VN42"/>
<dbReference type="EMBL" id="DS989846">
    <property type="protein sequence ID" value="EDX76502.1"/>
    <property type="molecule type" value="Genomic_DNA"/>
</dbReference>